<evidence type="ECO:0008006" key="3">
    <source>
        <dbReference type="Google" id="ProtNLM"/>
    </source>
</evidence>
<evidence type="ECO:0000313" key="1">
    <source>
        <dbReference type="EMBL" id="RRT85570.1"/>
    </source>
</evidence>
<gene>
    <name evidence="1" type="ORF">B296_00000923</name>
</gene>
<accession>A0A427BAL6</accession>
<sequence length="116" mass="13619">MRSRVADRDHKHYCHFHRDYGHDTEECYDLKKQIEDLIHHGHLDRYIMKPREPSLRPKGPTERQIDVIVGGPAACGVSSSVRKAYARAKVQKRPRPRSDPGFTFEFESEYPYHDDV</sequence>
<organism evidence="1 2">
    <name type="scientific">Ensete ventricosum</name>
    <name type="common">Abyssinian banana</name>
    <name type="synonym">Musa ensete</name>
    <dbReference type="NCBI Taxonomy" id="4639"/>
    <lineage>
        <taxon>Eukaryota</taxon>
        <taxon>Viridiplantae</taxon>
        <taxon>Streptophyta</taxon>
        <taxon>Embryophyta</taxon>
        <taxon>Tracheophyta</taxon>
        <taxon>Spermatophyta</taxon>
        <taxon>Magnoliopsida</taxon>
        <taxon>Liliopsida</taxon>
        <taxon>Zingiberales</taxon>
        <taxon>Musaceae</taxon>
        <taxon>Ensete</taxon>
    </lineage>
</organism>
<proteinExistence type="predicted"/>
<dbReference type="Proteomes" id="UP000287651">
    <property type="component" value="Unassembled WGS sequence"/>
</dbReference>
<dbReference type="AlphaFoldDB" id="A0A427BAL6"/>
<comment type="caution">
    <text evidence="1">The sequence shown here is derived from an EMBL/GenBank/DDBJ whole genome shotgun (WGS) entry which is preliminary data.</text>
</comment>
<dbReference type="EMBL" id="AMZH03000094">
    <property type="protein sequence ID" value="RRT85570.1"/>
    <property type="molecule type" value="Genomic_DNA"/>
</dbReference>
<reference evidence="1 2" key="1">
    <citation type="journal article" date="2014" name="Agronomy (Basel)">
        <title>A Draft Genome Sequence for Ensete ventricosum, the Drought-Tolerant Tree Against Hunger.</title>
        <authorList>
            <person name="Harrison J."/>
            <person name="Moore K.A."/>
            <person name="Paszkiewicz K."/>
            <person name="Jones T."/>
            <person name="Grant M."/>
            <person name="Ambacheew D."/>
            <person name="Muzemil S."/>
            <person name="Studholme D.J."/>
        </authorList>
    </citation>
    <scope>NUCLEOTIDE SEQUENCE [LARGE SCALE GENOMIC DNA]</scope>
</reference>
<name>A0A427BAL6_ENSVE</name>
<evidence type="ECO:0000313" key="2">
    <source>
        <dbReference type="Proteomes" id="UP000287651"/>
    </source>
</evidence>
<protein>
    <recommendedName>
        <fullName evidence="3">Reverse transcriptase domain-containing protein</fullName>
    </recommendedName>
</protein>